<evidence type="ECO:0000256" key="5">
    <source>
        <dbReference type="ARBA" id="ARBA00037974"/>
    </source>
</evidence>
<dbReference type="InterPro" id="IPR015421">
    <property type="entry name" value="PyrdxlP-dep_Trfase_major"/>
</dbReference>
<evidence type="ECO:0000259" key="6">
    <source>
        <dbReference type="Pfam" id="PF00155"/>
    </source>
</evidence>
<dbReference type="Gene3D" id="3.90.1150.10">
    <property type="entry name" value="Aspartate Aminotransferase, domain 1"/>
    <property type="match status" value="1"/>
</dbReference>
<dbReference type="STRING" id="1630135.DAD186_20070"/>
<dbReference type="CDD" id="cd00609">
    <property type="entry name" value="AAT_like"/>
    <property type="match status" value="1"/>
</dbReference>
<evidence type="ECO:0000256" key="4">
    <source>
        <dbReference type="ARBA" id="ARBA00023239"/>
    </source>
</evidence>
<keyword evidence="4" id="KW-0456">Lyase</keyword>
<dbReference type="Proteomes" id="UP000092596">
    <property type="component" value="Chromosome"/>
</dbReference>
<dbReference type="InterPro" id="IPR027619">
    <property type="entry name" value="C-S_lyase_PatB-like"/>
</dbReference>
<dbReference type="NCBIfam" id="TIGR04350">
    <property type="entry name" value="C_S_lyase_PatB"/>
    <property type="match status" value="1"/>
</dbReference>
<organism evidence="7 8">
    <name type="scientific">Dermabacter vaginalis</name>
    <dbReference type="NCBI Taxonomy" id="1630135"/>
    <lineage>
        <taxon>Bacteria</taxon>
        <taxon>Bacillati</taxon>
        <taxon>Actinomycetota</taxon>
        <taxon>Actinomycetes</taxon>
        <taxon>Micrococcales</taxon>
        <taxon>Dermabacteraceae</taxon>
        <taxon>Dermabacter</taxon>
    </lineage>
</organism>
<comment type="cofactor">
    <cofactor evidence="1">
        <name>pyridoxal 5'-phosphate</name>
        <dbReference type="ChEBI" id="CHEBI:597326"/>
    </cofactor>
</comment>
<dbReference type="InterPro" id="IPR051798">
    <property type="entry name" value="Class-II_PLP-Dep_Aminotrans"/>
</dbReference>
<dbReference type="EC" id="4.4.1.13" evidence="2"/>
<dbReference type="Gene3D" id="3.40.640.10">
    <property type="entry name" value="Type I PLP-dependent aspartate aminotransferase-like (Major domain)"/>
    <property type="match status" value="1"/>
</dbReference>
<dbReference type="GO" id="GO:0047804">
    <property type="term" value="F:cysteine-S-conjugate beta-lyase activity"/>
    <property type="evidence" value="ECO:0007669"/>
    <property type="project" value="UniProtKB-EC"/>
</dbReference>
<feature type="domain" description="Aminotransferase class I/classII large" evidence="6">
    <location>
        <begin position="40"/>
        <end position="388"/>
    </location>
</feature>
<comment type="similarity">
    <text evidence="5">Belongs to the class-II pyridoxal-phosphate-dependent aminotransferase family. MalY/PatB cystathionine beta-lyase subfamily.</text>
</comment>
<dbReference type="EMBL" id="CP012117">
    <property type="protein sequence ID" value="ANP28557.1"/>
    <property type="molecule type" value="Genomic_DNA"/>
</dbReference>
<dbReference type="SUPFAM" id="SSF53383">
    <property type="entry name" value="PLP-dependent transferases"/>
    <property type="match status" value="1"/>
</dbReference>
<dbReference type="PANTHER" id="PTHR43525:SF1">
    <property type="entry name" value="PROTEIN MALY"/>
    <property type="match status" value="1"/>
</dbReference>
<dbReference type="InterPro" id="IPR015424">
    <property type="entry name" value="PyrdxlP-dep_Trfase"/>
</dbReference>
<evidence type="ECO:0000313" key="7">
    <source>
        <dbReference type="EMBL" id="ANP28557.1"/>
    </source>
</evidence>
<dbReference type="InterPro" id="IPR015422">
    <property type="entry name" value="PyrdxlP-dep_Trfase_small"/>
</dbReference>
<dbReference type="AlphaFoldDB" id="A0A1B0ZKY7"/>
<keyword evidence="3" id="KW-0663">Pyridoxal phosphate</keyword>
<accession>A0A1B0ZKY7</accession>
<dbReference type="GO" id="GO:0030170">
    <property type="term" value="F:pyridoxal phosphate binding"/>
    <property type="evidence" value="ECO:0007669"/>
    <property type="project" value="InterPro"/>
</dbReference>
<dbReference type="KEGG" id="dva:DAD186_20070"/>
<evidence type="ECO:0000313" key="8">
    <source>
        <dbReference type="Proteomes" id="UP000092596"/>
    </source>
</evidence>
<evidence type="ECO:0000256" key="1">
    <source>
        <dbReference type="ARBA" id="ARBA00001933"/>
    </source>
</evidence>
<reference evidence="7 8" key="1">
    <citation type="submission" date="2015-06" db="EMBL/GenBank/DDBJ databases">
        <title>Investigation of pathophysiology for high-risk pregnancy and development of treatment modality based on it.</title>
        <authorList>
            <person name="Kim B.-C."/>
            <person name="Lim S."/>
        </authorList>
    </citation>
    <scope>NUCLEOTIDE SEQUENCE [LARGE SCALE GENOMIC DNA]</scope>
    <source>
        <strain evidence="7 8">AD1-86</strain>
    </source>
</reference>
<gene>
    <name evidence="7" type="ORF">DAD186_20070</name>
</gene>
<proteinExistence type="inferred from homology"/>
<evidence type="ECO:0000256" key="2">
    <source>
        <dbReference type="ARBA" id="ARBA00012224"/>
    </source>
</evidence>
<dbReference type="InterPro" id="IPR004839">
    <property type="entry name" value="Aminotransferase_I/II_large"/>
</dbReference>
<name>A0A1B0ZKY7_9MICO</name>
<sequence length="394" mass="43815">MTPAPEYDFETLVDRTDTGSVKWELMRERGGDVPAGIAPLSTADLDFLPAPEITRGLREHLESAVLGYTGPTPALFSAIQMWQAVRHRWAIDTSWISLMPGVVTGLFAGVRAASEEGDGVALLTPAYPPMVEAIEKTGRRVVRVPLDGEGGRYRIDFAALAEALSSEDVSVLILCSPHNPTGRVWTYTELEEIAHLARAHDVTVIADEIHADIVHEGFEHIPFAAISEDATSRTITLSSASKSFNLAGVQTSWAIIENAELRAAYERELEAWGFHFVNCLGYRAVEIAYTEASDWLEGLLELVARNDRVSREFFAEHFPEVLIAPLEGTFLQWIDFRQLEIDERELTRLHDQEAHVFFEHGRTFGAPGFERLNLGTPTRVLEEALARLAETHGR</sequence>
<protein>
    <recommendedName>
        <fullName evidence="2">cysteine-S-conjugate beta-lyase</fullName>
        <ecNumber evidence="2">4.4.1.13</ecNumber>
    </recommendedName>
</protein>
<dbReference type="PANTHER" id="PTHR43525">
    <property type="entry name" value="PROTEIN MALY"/>
    <property type="match status" value="1"/>
</dbReference>
<dbReference type="RefSeq" id="WP_065248525.1">
    <property type="nucleotide sequence ID" value="NZ_CP012117.1"/>
</dbReference>
<evidence type="ECO:0000256" key="3">
    <source>
        <dbReference type="ARBA" id="ARBA00022898"/>
    </source>
</evidence>
<dbReference type="Pfam" id="PF00155">
    <property type="entry name" value="Aminotran_1_2"/>
    <property type="match status" value="1"/>
</dbReference>